<accession>A0AAV7WAK9</accession>
<dbReference type="EMBL" id="JANPWB010000002">
    <property type="protein sequence ID" value="KAJ1209139.1"/>
    <property type="molecule type" value="Genomic_DNA"/>
</dbReference>
<feature type="compositionally biased region" description="Basic and acidic residues" evidence="1">
    <location>
        <begin position="63"/>
        <end position="73"/>
    </location>
</feature>
<sequence length="170" mass="18670">MADTSNMLQPEDIEEIRKAVREADTTHKEWLLAQLLGIQSDQHNLEDPSNSGKSEELSGDQQEGSKEMEEPKKRCCIASKESKKAVKRKADGDKRKTPQEAAPSTSKKLRPTDGAGRQSARVKVERRVPVRTVTLSCGVVPRQHCSSRGLCGLHGTEQRRCIALGEAPAA</sequence>
<evidence type="ECO:0000313" key="2">
    <source>
        <dbReference type="EMBL" id="KAJ1209139.1"/>
    </source>
</evidence>
<proteinExistence type="predicted"/>
<dbReference type="Proteomes" id="UP001066276">
    <property type="component" value="Chromosome 1_2"/>
</dbReference>
<organism evidence="2 3">
    <name type="scientific">Pleurodeles waltl</name>
    <name type="common">Iberian ribbed newt</name>
    <dbReference type="NCBI Taxonomy" id="8319"/>
    <lineage>
        <taxon>Eukaryota</taxon>
        <taxon>Metazoa</taxon>
        <taxon>Chordata</taxon>
        <taxon>Craniata</taxon>
        <taxon>Vertebrata</taxon>
        <taxon>Euteleostomi</taxon>
        <taxon>Amphibia</taxon>
        <taxon>Batrachia</taxon>
        <taxon>Caudata</taxon>
        <taxon>Salamandroidea</taxon>
        <taxon>Salamandridae</taxon>
        <taxon>Pleurodelinae</taxon>
        <taxon>Pleurodeles</taxon>
    </lineage>
</organism>
<reference evidence="2" key="1">
    <citation type="journal article" date="2022" name="bioRxiv">
        <title>Sequencing and chromosome-scale assembly of the giantPleurodeles waltlgenome.</title>
        <authorList>
            <person name="Brown T."/>
            <person name="Elewa A."/>
            <person name="Iarovenko S."/>
            <person name="Subramanian E."/>
            <person name="Araus A.J."/>
            <person name="Petzold A."/>
            <person name="Susuki M."/>
            <person name="Suzuki K.-i.T."/>
            <person name="Hayashi T."/>
            <person name="Toyoda A."/>
            <person name="Oliveira C."/>
            <person name="Osipova E."/>
            <person name="Leigh N.D."/>
            <person name="Simon A."/>
            <person name="Yun M.H."/>
        </authorList>
    </citation>
    <scope>NUCLEOTIDE SEQUENCE</scope>
    <source>
        <strain evidence="2">20211129_DDA</strain>
        <tissue evidence="2">Liver</tissue>
    </source>
</reference>
<dbReference type="AlphaFoldDB" id="A0AAV7WAK9"/>
<keyword evidence="3" id="KW-1185">Reference proteome</keyword>
<evidence type="ECO:0000313" key="3">
    <source>
        <dbReference type="Proteomes" id="UP001066276"/>
    </source>
</evidence>
<protein>
    <submittedName>
        <fullName evidence="2">Uncharacterized protein</fullName>
    </submittedName>
</protein>
<name>A0AAV7WAK9_PLEWA</name>
<gene>
    <name evidence="2" type="ORF">NDU88_004517</name>
</gene>
<comment type="caution">
    <text evidence="2">The sequence shown here is derived from an EMBL/GenBank/DDBJ whole genome shotgun (WGS) entry which is preliminary data.</text>
</comment>
<feature type="region of interest" description="Disordered" evidence="1">
    <location>
        <begin position="41"/>
        <end position="123"/>
    </location>
</feature>
<feature type="compositionally biased region" description="Polar residues" evidence="1">
    <location>
        <begin position="41"/>
        <end position="52"/>
    </location>
</feature>
<feature type="compositionally biased region" description="Basic and acidic residues" evidence="1">
    <location>
        <begin position="80"/>
        <end position="98"/>
    </location>
</feature>
<evidence type="ECO:0000256" key="1">
    <source>
        <dbReference type="SAM" id="MobiDB-lite"/>
    </source>
</evidence>